<dbReference type="Gene3D" id="3.20.20.140">
    <property type="entry name" value="Metal-dependent hydrolases"/>
    <property type="match status" value="1"/>
</dbReference>
<accession>A0ABN7Z5X6</accession>
<dbReference type="EMBL" id="CAJZAH010000004">
    <property type="protein sequence ID" value="CAG9179695.1"/>
    <property type="molecule type" value="Genomic_DNA"/>
</dbReference>
<organism evidence="2 3">
    <name type="scientific">Cupriavidus respiraculi</name>
    <dbReference type="NCBI Taxonomy" id="195930"/>
    <lineage>
        <taxon>Bacteria</taxon>
        <taxon>Pseudomonadati</taxon>
        <taxon>Pseudomonadota</taxon>
        <taxon>Betaproteobacteria</taxon>
        <taxon>Burkholderiales</taxon>
        <taxon>Burkholderiaceae</taxon>
        <taxon>Cupriavidus</taxon>
    </lineage>
</organism>
<evidence type="ECO:0000313" key="3">
    <source>
        <dbReference type="Proteomes" id="UP000721236"/>
    </source>
</evidence>
<evidence type="ECO:0000259" key="1">
    <source>
        <dbReference type="Pfam" id="PF04909"/>
    </source>
</evidence>
<name>A0ABN7Z5X6_9BURK</name>
<comment type="caution">
    <text evidence="2">The sequence shown here is derived from an EMBL/GenBank/DDBJ whole genome shotgun (WGS) entry which is preliminary data.</text>
</comment>
<dbReference type="EC" id="3.1.1.57" evidence="2"/>
<dbReference type="Proteomes" id="UP000721236">
    <property type="component" value="Unassembled WGS sequence"/>
</dbReference>
<dbReference type="RefSeq" id="WP_224043476.1">
    <property type="nucleotide sequence ID" value="NZ_CAJZAH010000004.1"/>
</dbReference>
<dbReference type="InterPro" id="IPR032466">
    <property type="entry name" value="Metal_Hydrolase"/>
</dbReference>
<proteinExistence type="predicted"/>
<dbReference type="GO" id="GO:0047554">
    <property type="term" value="F:2-pyrone-4,6-dicarboxylate lactonase activity"/>
    <property type="evidence" value="ECO:0007669"/>
    <property type="project" value="UniProtKB-EC"/>
</dbReference>
<dbReference type="InterPro" id="IPR006680">
    <property type="entry name" value="Amidohydro-rel"/>
</dbReference>
<dbReference type="Pfam" id="PF04909">
    <property type="entry name" value="Amidohydro_2"/>
    <property type="match status" value="1"/>
</dbReference>
<keyword evidence="2" id="KW-0378">Hydrolase</keyword>
<sequence length="281" mass="31068">MPPALPSTFCEPAVDSHAHVFHRGLTLAPTRRYKPDYDALPAQYVALLDAHRLSHGVLVQPSFLGADNSYMVGALQASEGRLRGVAVVQPDIDAAGIDALARAGVVGIRLNLFGMPDPELGAPQWRRLLELVNAAHWHVEVHVPAARLPGVLPALLDAGCRVVVDHFGRPDPALGVDDPGFRFLLRQADSRRVWVKLSAPYRTWDADQCASAPRAAAQQLLGAFGAERLMWGSDWPHTEHRHVSYPPARQWLEAWVDDPTQRRILLADTPLRLFQFQREPA</sequence>
<keyword evidence="3" id="KW-1185">Reference proteome</keyword>
<reference evidence="2 3" key="1">
    <citation type="submission" date="2021-08" db="EMBL/GenBank/DDBJ databases">
        <authorList>
            <person name="Peeters C."/>
        </authorList>
    </citation>
    <scope>NUCLEOTIDE SEQUENCE [LARGE SCALE GENOMIC DNA]</scope>
    <source>
        <strain evidence="2 3">LMG 21510</strain>
    </source>
</reference>
<evidence type="ECO:0000313" key="2">
    <source>
        <dbReference type="EMBL" id="CAG9179695.1"/>
    </source>
</evidence>
<dbReference type="SUPFAM" id="SSF51556">
    <property type="entry name" value="Metallo-dependent hydrolases"/>
    <property type="match status" value="1"/>
</dbReference>
<dbReference type="InterPro" id="IPR052358">
    <property type="entry name" value="Aro_Compnd_Degr_Hydrolases"/>
</dbReference>
<dbReference type="PANTHER" id="PTHR35563">
    <property type="entry name" value="BARREL METAL-DEPENDENT HYDROLASE, PUTATIVE (AFU_ORTHOLOGUE AFUA_1G16240)-RELATED"/>
    <property type="match status" value="1"/>
</dbReference>
<feature type="domain" description="Amidohydrolase-related" evidence="1">
    <location>
        <begin position="14"/>
        <end position="276"/>
    </location>
</feature>
<dbReference type="PANTHER" id="PTHR35563:SF2">
    <property type="entry name" value="BARREL METAL-DEPENDENT HYDROLASE, PUTATIVE (AFU_ORTHOLOGUE AFUA_1G16240)-RELATED"/>
    <property type="match status" value="1"/>
</dbReference>
<gene>
    <name evidence="2" type="primary">pmdD_2</name>
    <name evidence="2" type="ORF">LMG21510_03868</name>
</gene>
<protein>
    <submittedName>
        <fullName evidence="2">2-pyrone-4,6-dicarbaxylate hydrolase</fullName>
        <ecNumber evidence="2">3.1.1.57</ecNumber>
    </submittedName>
</protein>